<keyword evidence="2" id="KW-1185">Reference proteome</keyword>
<protein>
    <recommendedName>
        <fullName evidence="3">SCP2 domain-containing protein</fullName>
    </recommendedName>
</protein>
<geneLocation type="plasmid" evidence="1 2">
    <name>pRLG201</name>
</geneLocation>
<dbReference type="Proteomes" id="UP000008330">
    <property type="component" value="Plasmid pRLG201"/>
</dbReference>
<proteinExistence type="predicted"/>
<evidence type="ECO:0000313" key="1">
    <source>
        <dbReference type="EMBL" id="ACI58302.1"/>
    </source>
</evidence>
<sequence length="138" mass="15318">MDAKIRQGTAAWFDMVGQTMCEAALRAELAPDLNLTLIERYTDGIELADGLIQGLRFDIIDGRPSFRSGARRDEQGDIIIQITAAAARELNLLHNADPQYPKSLERVLRTGEMQVNGDPSLMGSWLNAVHEPIVDRTK</sequence>
<keyword evidence="1" id="KW-0614">Plasmid</keyword>
<evidence type="ECO:0000313" key="2">
    <source>
        <dbReference type="Proteomes" id="UP000008330"/>
    </source>
</evidence>
<gene>
    <name evidence="1" type="ordered locus">Rleg2_5088</name>
</gene>
<dbReference type="RefSeq" id="WP_012556000.1">
    <property type="nucleotide sequence ID" value="NC_011368.1"/>
</dbReference>
<accession>A0ABF7QW10</accession>
<evidence type="ECO:0008006" key="3">
    <source>
        <dbReference type="Google" id="ProtNLM"/>
    </source>
</evidence>
<organism evidence="1 2">
    <name type="scientific">Rhizobium leguminosarum bv. trifolii (strain WSM2304)</name>
    <dbReference type="NCBI Taxonomy" id="395492"/>
    <lineage>
        <taxon>Bacteria</taxon>
        <taxon>Pseudomonadati</taxon>
        <taxon>Pseudomonadota</taxon>
        <taxon>Alphaproteobacteria</taxon>
        <taxon>Hyphomicrobiales</taxon>
        <taxon>Rhizobiaceae</taxon>
        <taxon>Rhizobium/Agrobacterium group</taxon>
        <taxon>Rhizobium</taxon>
    </lineage>
</organism>
<dbReference type="EMBL" id="CP001192">
    <property type="protein sequence ID" value="ACI58302.1"/>
    <property type="molecule type" value="Genomic_DNA"/>
</dbReference>
<name>A0ABF7QW10_RHILW</name>
<reference evidence="1 2" key="1">
    <citation type="journal article" date="2010" name="Stand. Genomic Sci.">
        <title>Complete genome sequence of Rhizobium leguminosarum bv trifolii strain WSM2304, an effective microsymbiont of the South American clover Trifolium polymorphum.</title>
        <authorList>
            <person name="Reeve W."/>
            <person name="O'Hara G."/>
            <person name="Chain P."/>
            <person name="Ardley J."/>
            <person name="Brau L."/>
            <person name="Nandesena K."/>
            <person name="Tiwari R."/>
            <person name="Malfatti S."/>
            <person name="Kiss H."/>
            <person name="Lapidus A."/>
            <person name="Copeland A."/>
            <person name="Nolan M."/>
            <person name="Land M."/>
            <person name="Ivanova N."/>
            <person name="Mavromatis K."/>
            <person name="Markowitz V."/>
            <person name="Kyrpides N."/>
            <person name="Melino V."/>
            <person name="Denton M."/>
            <person name="Yates R."/>
            <person name="Howieson J."/>
        </authorList>
    </citation>
    <scope>NUCLEOTIDE SEQUENCE [LARGE SCALE GENOMIC DNA]</scope>
    <source>
        <strain evidence="1 2">WSM2304</strain>
    </source>
</reference>
<dbReference type="AlphaFoldDB" id="A0ABF7QW10"/>
<dbReference type="KEGG" id="rlt:Rleg2_5088"/>